<dbReference type="Pfam" id="PF12631">
    <property type="entry name" value="MnmE_helical"/>
    <property type="match status" value="1"/>
</dbReference>
<dbReference type="PANTHER" id="PTHR42714:SF2">
    <property type="entry name" value="TRNA MODIFICATION GTPASE GTPBP3, MITOCHONDRIAL"/>
    <property type="match status" value="1"/>
</dbReference>
<dbReference type="GO" id="GO:0030488">
    <property type="term" value="P:tRNA methylation"/>
    <property type="evidence" value="ECO:0007669"/>
    <property type="project" value="TreeGrafter"/>
</dbReference>
<dbReference type="Pfam" id="PF10396">
    <property type="entry name" value="TrmE_N"/>
    <property type="match status" value="1"/>
</dbReference>
<accession>A0A842HJ26</accession>
<keyword evidence="4 6" id="KW-0630">Potassium</keyword>
<dbReference type="InterPro" id="IPR004520">
    <property type="entry name" value="GTPase_MnmE"/>
</dbReference>
<dbReference type="CDD" id="cd04164">
    <property type="entry name" value="trmE"/>
    <property type="match status" value="1"/>
</dbReference>
<dbReference type="NCBIfam" id="TIGR00231">
    <property type="entry name" value="small_GTP"/>
    <property type="match status" value="1"/>
</dbReference>
<evidence type="ECO:0000256" key="5">
    <source>
        <dbReference type="ARBA" id="ARBA00023134"/>
    </source>
</evidence>
<dbReference type="HAMAP" id="MF_00379">
    <property type="entry name" value="GTPase_MnmE"/>
    <property type="match status" value="1"/>
</dbReference>
<dbReference type="Pfam" id="PF01926">
    <property type="entry name" value="MMR_HSR1"/>
    <property type="match status" value="1"/>
</dbReference>
<keyword evidence="6" id="KW-0378">Hydrolase</keyword>
<feature type="binding site" evidence="6">
    <location>
        <begin position="271"/>
        <end position="274"/>
    </location>
    <ligand>
        <name>GTP</name>
        <dbReference type="ChEBI" id="CHEBI:37565"/>
    </ligand>
</feature>
<dbReference type="Gene3D" id="3.40.50.300">
    <property type="entry name" value="P-loop containing nucleotide triphosphate hydrolases"/>
    <property type="match status" value="1"/>
</dbReference>
<comment type="similarity">
    <text evidence="1 6 7">Belongs to the TRAFAC class TrmE-Era-EngA-EngB-Septin-like GTPase superfamily. TrmE GTPase family.</text>
</comment>
<keyword evidence="12" id="KW-1185">Reference proteome</keyword>
<dbReference type="GO" id="GO:0003924">
    <property type="term" value="F:GTPase activity"/>
    <property type="evidence" value="ECO:0007669"/>
    <property type="project" value="UniProtKB-UniRule"/>
</dbReference>
<feature type="domain" description="G" evidence="8">
    <location>
        <begin position="220"/>
        <end position="322"/>
    </location>
</feature>
<feature type="binding site" evidence="6">
    <location>
        <position position="231"/>
    </location>
    <ligand>
        <name>Mg(2+)</name>
        <dbReference type="ChEBI" id="CHEBI:18420"/>
    </ligand>
</feature>
<keyword evidence="6" id="KW-0963">Cytoplasm</keyword>
<sequence length="452" mass="48780">MPFGETIAALSTPTGEAALAVIRLSGPDCERIGRDSFGSTWNAEPRIAALSTYKSLSGNTLDRCISLYFEDGHSYTGEPMLELSLHGSPLVVQLVLEDLLARGCRLAEPGEFTKTAFLNGKLDLSQAEAVADLIHARSTRALRVAQRQLAGSIGKRMDAYTQRLLRVQAELEAYIDFPEEDLPEEDQSGPIKAISGLSRDISQLIDTQHYSSLLHDGVQTVILGAPNAGKSSLLNWLAGQDRVIVSDTPGTTRDVVAERVVVGDYVLQLMDTAGLHASEDALERLGMQKTLEWLDRADFILVVVDSAAPSPTLPDAALEKIQAGNALVIENKCDLPSSSSRADFLPACPHIRLSLKTGENCDQLKSRLIETLSAGHHIPHEDELIVSTRHAAALTRAVDALETTLTRLNEGAPPELAASDLRLAVEAFGEVVGKIDNEAMLDQLFATFCIGK</sequence>
<dbReference type="RefSeq" id="WP_185676461.1">
    <property type="nucleotide sequence ID" value="NZ_JACHVB010000043.1"/>
</dbReference>
<comment type="subcellular location">
    <subcellularLocation>
        <location evidence="6">Cytoplasm</location>
    </subcellularLocation>
</comment>
<dbReference type="GO" id="GO:0002098">
    <property type="term" value="P:tRNA wobble uridine modification"/>
    <property type="evidence" value="ECO:0007669"/>
    <property type="project" value="TreeGrafter"/>
</dbReference>
<comment type="caution">
    <text evidence="11">The sequence shown here is derived from an EMBL/GenBank/DDBJ whole genome shotgun (WGS) entry which is preliminary data.</text>
</comment>
<dbReference type="NCBIfam" id="TIGR00450">
    <property type="entry name" value="mnmE_trmE_thdF"/>
    <property type="match status" value="1"/>
</dbReference>
<comment type="function">
    <text evidence="6">Exhibits a very high intrinsic GTPase hydrolysis rate. Involved in the addition of a carboxymethylaminomethyl (cmnm) group at the wobble position (U34) of certain tRNAs, forming tRNA-cmnm(5)s(2)U34.</text>
</comment>
<evidence type="ECO:0000259" key="10">
    <source>
        <dbReference type="Pfam" id="PF12631"/>
    </source>
</evidence>
<dbReference type="GO" id="GO:0046872">
    <property type="term" value="F:metal ion binding"/>
    <property type="evidence" value="ECO:0007669"/>
    <property type="project" value="UniProtKB-KW"/>
</dbReference>
<dbReference type="InterPro" id="IPR018948">
    <property type="entry name" value="GTP-bd_TrmE_N"/>
</dbReference>
<feature type="domain" description="MnmE helical" evidence="10">
    <location>
        <begin position="124"/>
        <end position="449"/>
    </location>
</feature>
<keyword evidence="2 6" id="KW-0819">tRNA processing</keyword>
<feature type="binding site" evidence="6">
    <location>
        <begin position="227"/>
        <end position="232"/>
    </location>
    <ligand>
        <name>GTP</name>
        <dbReference type="ChEBI" id="CHEBI:37565"/>
    </ligand>
</feature>
<feature type="binding site" evidence="6">
    <location>
        <position position="452"/>
    </location>
    <ligand>
        <name>(6S)-5-formyl-5,6,7,8-tetrahydrofolate</name>
        <dbReference type="ChEBI" id="CHEBI:57457"/>
    </ligand>
</feature>
<feature type="binding site" evidence="6">
    <location>
        <begin position="246"/>
        <end position="252"/>
    </location>
    <ligand>
        <name>GTP</name>
        <dbReference type="ChEBI" id="CHEBI:37565"/>
    </ligand>
</feature>
<evidence type="ECO:0000313" key="12">
    <source>
        <dbReference type="Proteomes" id="UP000546464"/>
    </source>
</evidence>
<keyword evidence="6" id="KW-0460">Magnesium</keyword>
<comment type="subunit">
    <text evidence="6">Homodimer. Heterotetramer of two MnmE and two MnmG subunits.</text>
</comment>
<dbReference type="Gene3D" id="3.30.1360.120">
    <property type="entry name" value="Probable tRNA modification gtpase trme, domain 1"/>
    <property type="match status" value="1"/>
</dbReference>
<dbReference type="InterPro" id="IPR027417">
    <property type="entry name" value="P-loop_NTPase"/>
</dbReference>
<reference evidence="11 12" key="1">
    <citation type="submission" date="2020-07" db="EMBL/GenBank/DDBJ databases">
        <authorList>
            <person name="Feng X."/>
        </authorList>
    </citation>
    <scope>NUCLEOTIDE SEQUENCE [LARGE SCALE GENOMIC DNA]</scope>
    <source>
        <strain evidence="11 12">JCM31066</strain>
    </source>
</reference>
<keyword evidence="3 6" id="KW-0547">Nucleotide-binding</keyword>
<dbReference type="AlphaFoldDB" id="A0A842HJ26"/>
<evidence type="ECO:0000259" key="9">
    <source>
        <dbReference type="Pfam" id="PF10396"/>
    </source>
</evidence>
<feature type="domain" description="GTP-binding protein TrmE N-terminal" evidence="9">
    <location>
        <begin position="6"/>
        <end position="121"/>
    </location>
</feature>
<feature type="binding site" evidence="6">
    <location>
        <position position="121"/>
    </location>
    <ligand>
        <name>(6S)-5-formyl-5,6,7,8-tetrahydrofolate</name>
        <dbReference type="ChEBI" id="CHEBI:57457"/>
    </ligand>
</feature>
<feature type="binding site" evidence="6">
    <location>
        <position position="252"/>
    </location>
    <ligand>
        <name>Mg(2+)</name>
        <dbReference type="ChEBI" id="CHEBI:18420"/>
    </ligand>
</feature>
<evidence type="ECO:0000256" key="1">
    <source>
        <dbReference type="ARBA" id="ARBA00011043"/>
    </source>
</evidence>
<dbReference type="GO" id="GO:0005737">
    <property type="term" value="C:cytoplasm"/>
    <property type="evidence" value="ECO:0007669"/>
    <property type="project" value="UniProtKB-SubCell"/>
</dbReference>
<protein>
    <recommendedName>
        <fullName evidence="6">tRNA modification GTPase MnmE</fullName>
        <ecNumber evidence="6">3.6.-.-</ecNumber>
    </recommendedName>
</protein>
<dbReference type="CDD" id="cd14858">
    <property type="entry name" value="TrmE_N"/>
    <property type="match status" value="1"/>
</dbReference>
<comment type="caution">
    <text evidence="6">Lacks conserved residue(s) required for the propagation of feature annotation.</text>
</comment>
<comment type="cofactor">
    <cofactor evidence="6">
        <name>K(+)</name>
        <dbReference type="ChEBI" id="CHEBI:29103"/>
    </cofactor>
    <text evidence="6">Binds 1 potassium ion per subunit.</text>
</comment>
<gene>
    <name evidence="6 11" type="primary">mnmE</name>
    <name evidence="6" type="synonym">trmE</name>
    <name evidence="11" type="ORF">H5P28_14670</name>
</gene>
<keyword evidence="5 6" id="KW-0342">GTP-binding</keyword>
<dbReference type="InterPro" id="IPR006073">
    <property type="entry name" value="GTP-bd"/>
</dbReference>
<dbReference type="EMBL" id="JACHVB010000043">
    <property type="protein sequence ID" value="MBC2595507.1"/>
    <property type="molecule type" value="Genomic_DNA"/>
</dbReference>
<dbReference type="InterPro" id="IPR025867">
    <property type="entry name" value="MnmE_helical"/>
</dbReference>
<dbReference type="PANTHER" id="PTHR42714">
    <property type="entry name" value="TRNA MODIFICATION GTPASE GTPBP3"/>
    <property type="match status" value="1"/>
</dbReference>
<dbReference type="SUPFAM" id="SSF116878">
    <property type="entry name" value="TrmE connector domain"/>
    <property type="match status" value="1"/>
</dbReference>
<organism evidence="11 12">
    <name type="scientific">Ruficoccus amylovorans</name>
    <dbReference type="NCBI Taxonomy" id="1804625"/>
    <lineage>
        <taxon>Bacteria</taxon>
        <taxon>Pseudomonadati</taxon>
        <taxon>Verrucomicrobiota</taxon>
        <taxon>Opitutia</taxon>
        <taxon>Puniceicoccales</taxon>
        <taxon>Cerasicoccaceae</taxon>
        <taxon>Ruficoccus</taxon>
    </lineage>
</organism>
<evidence type="ECO:0000256" key="6">
    <source>
        <dbReference type="HAMAP-Rule" id="MF_00379"/>
    </source>
</evidence>
<feature type="binding site" evidence="6">
    <location>
        <position position="23"/>
    </location>
    <ligand>
        <name>(6S)-5-formyl-5,6,7,8-tetrahydrofolate</name>
        <dbReference type="ChEBI" id="CHEBI:57457"/>
    </ligand>
</feature>
<dbReference type="GO" id="GO:0005525">
    <property type="term" value="F:GTP binding"/>
    <property type="evidence" value="ECO:0007669"/>
    <property type="project" value="UniProtKB-UniRule"/>
</dbReference>
<dbReference type="InterPro" id="IPR005225">
    <property type="entry name" value="Small_GTP-bd"/>
</dbReference>
<evidence type="ECO:0000256" key="2">
    <source>
        <dbReference type="ARBA" id="ARBA00022694"/>
    </source>
</evidence>
<dbReference type="NCBIfam" id="NF003661">
    <property type="entry name" value="PRK05291.1-3"/>
    <property type="match status" value="1"/>
</dbReference>
<evidence type="ECO:0000259" key="8">
    <source>
        <dbReference type="Pfam" id="PF01926"/>
    </source>
</evidence>
<dbReference type="InterPro" id="IPR027266">
    <property type="entry name" value="TrmE/GcvT-like"/>
</dbReference>
<dbReference type="InterPro" id="IPR031168">
    <property type="entry name" value="G_TrmE"/>
</dbReference>
<proteinExistence type="inferred from homology"/>
<name>A0A842HJ26_9BACT</name>
<evidence type="ECO:0000256" key="4">
    <source>
        <dbReference type="ARBA" id="ARBA00022958"/>
    </source>
</evidence>
<evidence type="ECO:0000256" key="7">
    <source>
        <dbReference type="RuleBase" id="RU003313"/>
    </source>
</evidence>
<dbReference type="InterPro" id="IPR027368">
    <property type="entry name" value="MnmE_dom2"/>
</dbReference>
<evidence type="ECO:0000313" key="11">
    <source>
        <dbReference type="EMBL" id="MBC2595507.1"/>
    </source>
</evidence>
<feature type="binding site" evidence="6">
    <location>
        <position position="82"/>
    </location>
    <ligand>
        <name>(6S)-5-formyl-5,6,7,8-tetrahydrofolate</name>
        <dbReference type="ChEBI" id="CHEBI:57457"/>
    </ligand>
</feature>
<dbReference type="Gene3D" id="1.20.120.430">
    <property type="entry name" value="tRNA modification GTPase MnmE domain 2"/>
    <property type="match status" value="1"/>
</dbReference>
<evidence type="ECO:0000256" key="3">
    <source>
        <dbReference type="ARBA" id="ARBA00022741"/>
    </source>
</evidence>
<dbReference type="Proteomes" id="UP000546464">
    <property type="component" value="Unassembled WGS sequence"/>
</dbReference>
<dbReference type="EC" id="3.6.-.-" evidence="6"/>
<keyword evidence="6" id="KW-0479">Metal-binding</keyword>
<dbReference type="SUPFAM" id="SSF52540">
    <property type="entry name" value="P-loop containing nucleoside triphosphate hydrolases"/>
    <property type="match status" value="1"/>
</dbReference>